<name>A0A9N8HB58_9STRA</name>
<evidence type="ECO:0000313" key="3">
    <source>
        <dbReference type="EMBL" id="CAB9503608.1"/>
    </source>
</evidence>
<gene>
    <name evidence="3" type="ORF">SEMRO_171_G075660.1</name>
</gene>
<protein>
    <submittedName>
        <fullName evidence="3">Uncharacterized protein</fullName>
    </submittedName>
</protein>
<dbReference type="EMBL" id="CAICTM010000170">
    <property type="protein sequence ID" value="CAB9503608.1"/>
    <property type="molecule type" value="Genomic_DNA"/>
</dbReference>
<sequence length="411" mass="46293">MTNNGTKNKRQSSTDDEDQYDQQEQAVSSAPTRSLLSPHRVPIDLLLAGWNRLESVPRWMMERTLGFVVPTLQQHHHHSHSSNTSSMVRRVLEQHESSDEFNSLQVLKQKYAKEIRANAELQSMQKQIRALKQQLQQQRTQREKLEKKQAAWRDKEQKQLEHSTSKLHHALAQALGNNKTQYGKALSRAGNRKARTSTSASIVKKTVSKAAKAAADTLIAPEQPLTSEERDRIELETTILKTMHITMIFQNQCDITSTNSKQITSALKRERALLDTQQAQVAMMQMVLDGTQRALHDIYPEVILRQECLLDRLMSTSSKSSWMTPSIPRLIAPPPQQQLGVRTRSDGISDLGESIRPEPHDTTSSVGDYESIGSNNNCHQPMMYYGGGGPPVLTTVQALQQHTLQHMALAS</sequence>
<evidence type="ECO:0000256" key="2">
    <source>
        <dbReference type="SAM" id="MobiDB-lite"/>
    </source>
</evidence>
<feature type="coiled-coil region" evidence="1">
    <location>
        <begin position="104"/>
        <end position="155"/>
    </location>
</feature>
<keyword evidence="1" id="KW-0175">Coiled coil</keyword>
<proteinExistence type="predicted"/>
<feature type="region of interest" description="Disordered" evidence="2">
    <location>
        <begin position="1"/>
        <end position="33"/>
    </location>
</feature>
<accession>A0A9N8HB58</accession>
<feature type="region of interest" description="Disordered" evidence="2">
    <location>
        <begin position="347"/>
        <end position="369"/>
    </location>
</feature>
<dbReference type="AlphaFoldDB" id="A0A9N8HB58"/>
<feature type="compositionally biased region" description="Basic and acidic residues" evidence="2">
    <location>
        <begin position="347"/>
        <end position="361"/>
    </location>
</feature>
<evidence type="ECO:0000313" key="4">
    <source>
        <dbReference type="Proteomes" id="UP001153069"/>
    </source>
</evidence>
<keyword evidence="4" id="KW-1185">Reference proteome</keyword>
<dbReference type="Proteomes" id="UP001153069">
    <property type="component" value="Unassembled WGS sequence"/>
</dbReference>
<comment type="caution">
    <text evidence="3">The sequence shown here is derived from an EMBL/GenBank/DDBJ whole genome shotgun (WGS) entry which is preliminary data.</text>
</comment>
<reference evidence="3" key="1">
    <citation type="submission" date="2020-06" db="EMBL/GenBank/DDBJ databases">
        <authorList>
            <consortium name="Plant Systems Biology data submission"/>
        </authorList>
    </citation>
    <scope>NUCLEOTIDE SEQUENCE</scope>
    <source>
        <strain evidence="3">D6</strain>
    </source>
</reference>
<evidence type="ECO:0000256" key="1">
    <source>
        <dbReference type="SAM" id="Coils"/>
    </source>
</evidence>
<organism evidence="3 4">
    <name type="scientific">Seminavis robusta</name>
    <dbReference type="NCBI Taxonomy" id="568900"/>
    <lineage>
        <taxon>Eukaryota</taxon>
        <taxon>Sar</taxon>
        <taxon>Stramenopiles</taxon>
        <taxon>Ochrophyta</taxon>
        <taxon>Bacillariophyta</taxon>
        <taxon>Bacillariophyceae</taxon>
        <taxon>Bacillariophycidae</taxon>
        <taxon>Naviculales</taxon>
        <taxon>Naviculaceae</taxon>
        <taxon>Seminavis</taxon>
    </lineage>
</organism>